<protein>
    <submittedName>
        <fullName evidence="2">Uncharacterized protein</fullName>
    </submittedName>
</protein>
<gene>
    <name evidence="2" type="ORF">AXF42_Ash003241</name>
</gene>
<reference evidence="2 3" key="1">
    <citation type="journal article" date="2017" name="Nature">
        <title>The Apostasia genome and the evolution of orchids.</title>
        <authorList>
            <person name="Zhang G.Q."/>
            <person name="Liu K.W."/>
            <person name="Li Z."/>
            <person name="Lohaus R."/>
            <person name="Hsiao Y.Y."/>
            <person name="Niu S.C."/>
            <person name="Wang J.Y."/>
            <person name="Lin Y.C."/>
            <person name="Xu Q."/>
            <person name="Chen L.J."/>
            <person name="Yoshida K."/>
            <person name="Fujiwara S."/>
            <person name="Wang Z.W."/>
            <person name="Zhang Y.Q."/>
            <person name="Mitsuda N."/>
            <person name="Wang M."/>
            <person name="Liu G.H."/>
            <person name="Pecoraro L."/>
            <person name="Huang H.X."/>
            <person name="Xiao X.J."/>
            <person name="Lin M."/>
            <person name="Wu X.Y."/>
            <person name="Wu W.L."/>
            <person name="Chen Y.Y."/>
            <person name="Chang S.B."/>
            <person name="Sakamoto S."/>
            <person name="Ohme-Takagi M."/>
            <person name="Yagi M."/>
            <person name="Zeng S.J."/>
            <person name="Shen C.Y."/>
            <person name="Yeh C.M."/>
            <person name="Luo Y.B."/>
            <person name="Tsai W.C."/>
            <person name="Van de Peer Y."/>
            <person name="Liu Z.J."/>
        </authorList>
    </citation>
    <scope>NUCLEOTIDE SEQUENCE [LARGE SCALE GENOMIC DNA]</scope>
    <source>
        <strain evidence="3">cv. Shenzhen</strain>
        <tissue evidence="2">Stem</tissue>
    </source>
</reference>
<evidence type="ECO:0000313" key="3">
    <source>
        <dbReference type="Proteomes" id="UP000236161"/>
    </source>
</evidence>
<sequence>MCRAAALSTNDTSHTSSTHGVSQRPPRCQRTKPPRRTQIQPNNYSAKRRADKRADTSRNQHNVPDLEENCNEFQGRNGRKSRTMFAATGSTWATGIAKLQPGKLEQKSTGTRRGRRLRRRCWIASRTKMVKLLGCGMWRRR</sequence>
<keyword evidence="3" id="KW-1185">Reference proteome</keyword>
<feature type="region of interest" description="Disordered" evidence="1">
    <location>
        <begin position="1"/>
        <end position="78"/>
    </location>
</feature>
<feature type="compositionally biased region" description="Low complexity" evidence="1">
    <location>
        <begin position="8"/>
        <end position="19"/>
    </location>
</feature>
<dbReference type="Proteomes" id="UP000236161">
    <property type="component" value="Unassembled WGS sequence"/>
</dbReference>
<dbReference type="AlphaFoldDB" id="A0A2I0BFK3"/>
<evidence type="ECO:0000313" key="2">
    <source>
        <dbReference type="EMBL" id="PKA66587.1"/>
    </source>
</evidence>
<organism evidence="2 3">
    <name type="scientific">Apostasia shenzhenica</name>
    <dbReference type="NCBI Taxonomy" id="1088818"/>
    <lineage>
        <taxon>Eukaryota</taxon>
        <taxon>Viridiplantae</taxon>
        <taxon>Streptophyta</taxon>
        <taxon>Embryophyta</taxon>
        <taxon>Tracheophyta</taxon>
        <taxon>Spermatophyta</taxon>
        <taxon>Magnoliopsida</taxon>
        <taxon>Liliopsida</taxon>
        <taxon>Asparagales</taxon>
        <taxon>Orchidaceae</taxon>
        <taxon>Apostasioideae</taxon>
        <taxon>Apostasia</taxon>
    </lineage>
</organism>
<dbReference type="EMBL" id="KZ451885">
    <property type="protein sequence ID" value="PKA66587.1"/>
    <property type="molecule type" value="Genomic_DNA"/>
</dbReference>
<name>A0A2I0BFK3_9ASPA</name>
<accession>A0A2I0BFK3</accession>
<evidence type="ECO:0000256" key="1">
    <source>
        <dbReference type="SAM" id="MobiDB-lite"/>
    </source>
</evidence>
<proteinExistence type="predicted"/>